<dbReference type="Proteomes" id="UP000000390">
    <property type="component" value="Plasmid 2"/>
</dbReference>
<protein>
    <submittedName>
        <fullName evidence="1">Uncharacterized protein</fullName>
    </submittedName>
</protein>
<dbReference type="AlphaFoldDB" id="D8JC39"/>
<reference evidence="1 4" key="1">
    <citation type="journal article" date="2010" name="J. Bacteriol.">
        <title>Complete genome sequence of Halalkalicoccus jeotgali B3(T), an extremely halophilic archaeon.</title>
        <authorList>
            <person name="Roh S.W."/>
            <person name="Nam Y.D."/>
            <person name="Nam S.H."/>
            <person name="Choi S.H."/>
            <person name="Park H.S."/>
            <person name="Bae J.W."/>
        </authorList>
    </citation>
    <scope>NUCLEOTIDE SEQUENCE [LARGE SCALE GENOMIC DNA]</scope>
    <source>
        <strain evidence="1">B3</strain>
        <strain evidence="4">DSM 18796 / CECT 7217 / JCM 14584 / KCTC 4019 / B3</strain>
        <plasmid evidence="4">2</plasmid>
    </source>
</reference>
<evidence type="ECO:0000313" key="3">
    <source>
        <dbReference type="EMBL" id="ELY38617.1"/>
    </source>
</evidence>
<geneLocation type="plasmid" evidence="1 4">
    <name>2</name>
</geneLocation>
<evidence type="ECO:0000313" key="5">
    <source>
        <dbReference type="Proteomes" id="UP000011645"/>
    </source>
</evidence>
<dbReference type="EMBL" id="CP002064">
    <property type="protein sequence ID" value="ADJ16977.1"/>
    <property type="molecule type" value="Genomic_DNA"/>
</dbReference>
<sequence>MTTDSITKPDHDSEFVRATALSRFDPRQSTLTEAI</sequence>
<name>D8JC39_HALJB</name>
<dbReference type="EMBL" id="AOHV01000020">
    <property type="protein sequence ID" value="ELY38617.1"/>
    <property type="molecule type" value="Genomic_DNA"/>
</dbReference>
<gene>
    <name evidence="1" type="ordered locus">HacjB3_18018</name>
    <name evidence="2" type="ordered locus">HacjB3_18173</name>
    <name evidence="3" type="ORF">C497_06744</name>
</gene>
<evidence type="ECO:0000313" key="2">
    <source>
        <dbReference type="EMBL" id="ADJ16977.1"/>
    </source>
</evidence>
<organism evidence="1 4">
    <name type="scientific">Halalkalicoccus jeotgali (strain DSM 18796 / CECT 7217 / JCM 14584 / KCTC 4019 / B3)</name>
    <dbReference type="NCBI Taxonomy" id="795797"/>
    <lineage>
        <taxon>Archaea</taxon>
        <taxon>Methanobacteriati</taxon>
        <taxon>Methanobacteriota</taxon>
        <taxon>Stenosarchaea group</taxon>
        <taxon>Halobacteria</taxon>
        <taxon>Halobacteriales</taxon>
        <taxon>Halococcaceae</taxon>
        <taxon>Halalkalicoccus</taxon>
    </lineage>
</organism>
<dbReference type="KEGG" id="hje:HacjB3_18173"/>
<dbReference type="Proteomes" id="UP000011645">
    <property type="component" value="Unassembled WGS sequence"/>
</dbReference>
<dbReference type="PATRIC" id="fig|795797.18.peg.3511"/>
<accession>D8JC39</accession>
<evidence type="ECO:0000313" key="1">
    <source>
        <dbReference type="EMBL" id="ADJ16946.1"/>
    </source>
</evidence>
<keyword evidence="5" id="KW-1185">Reference proteome</keyword>
<dbReference type="HOGENOM" id="CLU_3362503_0_0_2"/>
<dbReference type="EMBL" id="CP002064">
    <property type="protein sequence ID" value="ADJ16946.1"/>
    <property type="molecule type" value="Genomic_DNA"/>
</dbReference>
<evidence type="ECO:0000313" key="4">
    <source>
        <dbReference type="Proteomes" id="UP000000390"/>
    </source>
</evidence>
<keyword evidence="1" id="KW-0614">Plasmid</keyword>
<proteinExistence type="predicted"/>
<dbReference type="KEGG" id="hje:HacjB3_18018"/>
<reference evidence="3 5" key="2">
    <citation type="journal article" date="2014" name="PLoS Genet.">
        <title>Phylogenetically driven sequencing of extremely halophilic archaea reveals strategies for static and dynamic osmo-response.</title>
        <authorList>
            <person name="Becker E.A."/>
            <person name="Seitzer P.M."/>
            <person name="Tritt A."/>
            <person name="Larsen D."/>
            <person name="Krusor M."/>
            <person name="Yao A.I."/>
            <person name="Wu D."/>
            <person name="Madern D."/>
            <person name="Eisen J.A."/>
            <person name="Darling A.E."/>
            <person name="Facciotti M.T."/>
        </authorList>
    </citation>
    <scope>NUCLEOTIDE SEQUENCE [LARGE SCALE GENOMIC DNA]</scope>
    <source>
        <strain evidence="3">B3</strain>
        <strain evidence="5">DSM 18796 / CECT 7217 / JCM 14584 / KCTC 4019 / B3</strain>
    </source>
</reference>